<proteinExistence type="predicted"/>
<evidence type="ECO:0000313" key="2">
    <source>
        <dbReference type="EMBL" id="MQY06147.1"/>
    </source>
</evidence>
<feature type="region of interest" description="Disordered" evidence="1">
    <location>
        <begin position="25"/>
        <end position="59"/>
    </location>
</feature>
<protein>
    <recommendedName>
        <fullName evidence="4">Lipoprotein</fullName>
    </recommendedName>
</protein>
<sequence>MLRPIAATALILVLATGCGGGNDDGGGSGGKSGAPAPAASAGVPTAPVTTNGVTPGRAAPSKLDGMWTSGTVKLSFYRGAAALSTPNFCTGTVDAHNAITLTCADNSTARTSGKAVVRGSALTVTWAGGTVDKLTRKS</sequence>
<evidence type="ECO:0000256" key="1">
    <source>
        <dbReference type="SAM" id="MobiDB-lite"/>
    </source>
</evidence>
<evidence type="ECO:0008006" key="4">
    <source>
        <dbReference type="Google" id="ProtNLM"/>
    </source>
</evidence>
<evidence type="ECO:0000313" key="3">
    <source>
        <dbReference type="Proteomes" id="UP000487268"/>
    </source>
</evidence>
<feature type="compositionally biased region" description="Low complexity" evidence="1">
    <location>
        <begin position="33"/>
        <end position="50"/>
    </location>
</feature>
<dbReference type="EMBL" id="WEGH01000002">
    <property type="protein sequence ID" value="MQY06147.1"/>
    <property type="molecule type" value="Genomic_DNA"/>
</dbReference>
<dbReference type="OrthoDB" id="3483234at2"/>
<dbReference type="RefSeq" id="WP_153534597.1">
    <property type="nucleotide sequence ID" value="NZ_WEGH01000002.1"/>
</dbReference>
<name>A0A7K0BY89_9ACTN</name>
<gene>
    <name evidence="2" type="ORF">ACRB68_42280</name>
</gene>
<comment type="caution">
    <text evidence="2">The sequence shown here is derived from an EMBL/GenBank/DDBJ whole genome shotgun (WGS) entry which is preliminary data.</text>
</comment>
<dbReference type="PROSITE" id="PS51257">
    <property type="entry name" value="PROKAR_LIPOPROTEIN"/>
    <property type="match status" value="1"/>
</dbReference>
<dbReference type="Proteomes" id="UP000487268">
    <property type="component" value="Unassembled WGS sequence"/>
</dbReference>
<dbReference type="AlphaFoldDB" id="A0A7K0BY89"/>
<reference evidence="2 3" key="1">
    <citation type="submission" date="2019-10" db="EMBL/GenBank/DDBJ databases">
        <title>Actinomadura rubteroloni sp. nov. and Actinomadura macrotermitis sp. nov., isolated from the gut of fungus growing-termite Macrotermes natalensis.</title>
        <authorList>
            <person name="Benndorf R."/>
            <person name="Martin K."/>
            <person name="Kuefner M."/>
            <person name="De Beer W."/>
            <person name="Kaster A.-K."/>
            <person name="Vollmers J."/>
            <person name="Poulsen M."/>
            <person name="Beemelmanns C."/>
        </authorList>
    </citation>
    <scope>NUCLEOTIDE SEQUENCE [LARGE SCALE GENOMIC DNA]</scope>
    <source>
        <strain evidence="2 3">RB68</strain>
    </source>
</reference>
<accession>A0A7K0BY89</accession>
<organism evidence="2 3">
    <name type="scientific">Actinomadura macrotermitis</name>
    <dbReference type="NCBI Taxonomy" id="2585200"/>
    <lineage>
        <taxon>Bacteria</taxon>
        <taxon>Bacillati</taxon>
        <taxon>Actinomycetota</taxon>
        <taxon>Actinomycetes</taxon>
        <taxon>Streptosporangiales</taxon>
        <taxon>Thermomonosporaceae</taxon>
        <taxon>Actinomadura</taxon>
    </lineage>
</organism>
<keyword evidence="3" id="KW-1185">Reference proteome</keyword>